<sequence>MLRILVVLYNKKAFDSETILSIKNYISEIAIEVQLLLWNNSSIKITNVELDFLSSFVSHKIYGNDGCNTSLSEIYTRIYQDCDDDDILLIFDHDTIIPEGYFSELLIAISENPDINLFLPIVKHHNLIISPSKNYGVKGIYWKRPNLGILPAKHITAINSGMAIRCQYLKHKFVGYNLELKFYETDNDFMYKYCRENRELFVLSSQMNHSLGFYDDSVNSKLNRFKAMKFGRLTHMKTRGMLLYLLAQLQYFYFAIKCTVKYHDLRFLWC</sequence>
<dbReference type="RefSeq" id="WP_005937297.1">
    <property type="nucleotide sequence ID" value="NZ_KB890335.1"/>
</dbReference>
<evidence type="ECO:0008006" key="3">
    <source>
        <dbReference type="Google" id="ProtNLM"/>
    </source>
</evidence>
<comment type="caution">
    <text evidence="1">The sequence shown here is derived from an EMBL/GenBank/DDBJ whole genome shotgun (WGS) entry which is preliminary data.</text>
</comment>
<dbReference type="SUPFAM" id="SSF53448">
    <property type="entry name" value="Nucleotide-diphospho-sugar transferases"/>
    <property type="match status" value="1"/>
</dbReference>
<proteinExistence type="predicted"/>
<dbReference type="Proteomes" id="UP000017831">
    <property type="component" value="Unassembled WGS sequence"/>
</dbReference>
<evidence type="ECO:0000313" key="2">
    <source>
        <dbReference type="Proteomes" id="UP000017831"/>
    </source>
</evidence>
<reference evidence="1 2" key="1">
    <citation type="submission" date="2013-04" db="EMBL/GenBank/DDBJ databases">
        <title>The Genome Sequence of Bacteroides massiliensis DSM 17679.</title>
        <authorList>
            <consortium name="The Broad Institute Genomics Platform"/>
            <person name="Earl A."/>
            <person name="Ward D."/>
            <person name="Feldgarden M."/>
            <person name="Gevers D."/>
            <person name="Martens E."/>
            <person name="Fenner L."/>
            <person name="Roux V."/>
            <person name="Mallet M.N."/>
            <person name="Raoult D."/>
            <person name="Walker B."/>
            <person name="Young S."/>
            <person name="Zeng Q."/>
            <person name="Gargeya S."/>
            <person name="Fitzgerald M."/>
            <person name="Haas B."/>
            <person name="Abouelleil A."/>
            <person name="Allen A.W."/>
            <person name="Alvarado L."/>
            <person name="Arachchi H.M."/>
            <person name="Berlin A.M."/>
            <person name="Chapman S.B."/>
            <person name="Gainer-Dewar J."/>
            <person name="Goldberg J."/>
            <person name="Griggs A."/>
            <person name="Gujja S."/>
            <person name="Hansen M."/>
            <person name="Howarth C."/>
            <person name="Imamovic A."/>
            <person name="Ireland A."/>
            <person name="Larimer J."/>
            <person name="McCowan C."/>
            <person name="Murphy C."/>
            <person name="Pearson M."/>
            <person name="Poon T.W."/>
            <person name="Priest M."/>
            <person name="Roberts A."/>
            <person name="Saif S."/>
            <person name="Shea T."/>
            <person name="Sisk P."/>
            <person name="Sykes S."/>
            <person name="Wortman J."/>
            <person name="Nusbaum C."/>
            <person name="Birren B."/>
        </authorList>
    </citation>
    <scope>NUCLEOTIDE SEQUENCE [LARGE SCALE GENOMIC DNA]</scope>
    <source>
        <strain evidence="2">B84634 / Timone 84634 / DSM 17679 / JCM 13223</strain>
    </source>
</reference>
<protein>
    <recommendedName>
        <fullName evidence="3">Glycosyltransferase 2-like domain-containing protein</fullName>
    </recommendedName>
</protein>
<dbReference type="eggNOG" id="COG1216">
    <property type="taxonomic scope" value="Bacteria"/>
</dbReference>
<gene>
    <name evidence="1" type="ORF">HMPREF1534_00761</name>
</gene>
<dbReference type="OrthoDB" id="1351873at2"/>
<organism evidence="1 2">
    <name type="scientific">Phocaeicola massiliensis B84634 = Timone 84634 = DSM 17679 = JCM 13223</name>
    <dbReference type="NCBI Taxonomy" id="1121098"/>
    <lineage>
        <taxon>Bacteria</taxon>
        <taxon>Pseudomonadati</taxon>
        <taxon>Bacteroidota</taxon>
        <taxon>Bacteroidia</taxon>
        <taxon>Bacteroidales</taxon>
        <taxon>Bacteroidaceae</taxon>
        <taxon>Phocaeicola</taxon>
    </lineage>
</organism>
<dbReference type="AlphaFoldDB" id="U6RR26"/>
<dbReference type="InterPro" id="IPR029044">
    <property type="entry name" value="Nucleotide-diphossugar_trans"/>
</dbReference>
<accession>U6RR26</accession>
<name>U6RR26_9BACT</name>
<evidence type="ECO:0000313" key="1">
    <source>
        <dbReference type="EMBL" id="EOA57698.1"/>
    </source>
</evidence>
<dbReference type="EMBL" id="AQHY01000008">
    <property type="protein sequence ID" value="EOA57698.1"/>
    <property type="molecule type" value="Genomic_DNA"/>
</dbReference>
<keyword evidence="2" id="KW-1185">Reference proteome</keyword>
<dbReference type="HOGENOM" id="CLU_084720_0_0_10"/>
<dbReference type="STRING" id="1121098.HMPREF1534_00761"/>
<dbReference type="GeneID" id="60063195"/>
<dbReference type="PATRIC" id="fig|1121098.3.peg.777"/>